<dbReference type="FunFam" id="3.40.309.10:FF:000012">
    <property type="entry name" value="Betaine aldehyde dehydrogenase"/>
    <property type="match status" value="1"/>
</dbReference>
<name>A0A1I7NQA7_9HYPH</name>
<dbReference type="Gene3D" id="3.40.309.10">
    <property type="entry name" value="Aldehyde Dehydrogenase, Chain A, domain 2"/>
    <property type="match status" value="1"/>
</dbReference>
<evidence type="ECO:0000313" key="6">
    <source>
        <dbReference type="Proteomes" id="UP000199423"/>
    </source>
</evidence>
<dbReference type="PANTHER" id="PTHR42804">
    <property type="entry name" value="ALDEHYDE DEHYDROGENASE"/>
    <property type="match status" value="1"/>
</dbReference>
<keyword evidence="2" id="KW-0560">Oxidoreductase</keyword>
<organism evidence="5 6">
    <name type="scientific">Hyphomicrobium facile</name>
    <dbReference type="NCBI Taxonomy" id="51670"/>
    <lineage>
        <taxon>Bacteria</taxon>
        <taxon>Pseudomonadati</taxon>
        <taxon>Pseudomonadota</taxon>
        <taxon>Alphaproteobacteria</taxon>
        <taxon>Hyphomicrobiales</taxon>
        <taxon>Hyphomicrobiaceae</taxon>
        <taxon>Hyphomicrobium</taxon>
    </lineage>
</organism>
<reference evidence="6" key="1">
    <citation type="submission" date="2016-10" db="EMBL/GenBank/DDBJ databases">
        <authorList>
            <person name="Varghese N."/>
            <person name="Submissions S."/>
        </authorList>
    </citation>
    <scope>NUCLEOTIDE SEQUENCE [LARGE SCALE GENOMIC DNA]</scope>
    <source>
        <strain evidence="6">DSM 1565</strain>
    </source>
</reference>
<accession>A0A1I7NQA7</accession>
<dbReference type="OrthoDB" id="9812625at2"/>
<dbReference type="EMBL" id="FPCH01000003">
    <property type="protein sequence ID" value="SFV36803.1"/>
    <property type="molecule type" value="Genomic_DNA"/>
</dbReference>
<dbReference type="Pfam" id="PF00171">
    <property type="entry name" value="Aldedh"/>
    <property type="match status" value="1"/>
</dbReference>
<keyword evidence="6" id="KW-1185">Reference proteome</keyword>
<dbReference type="CDD" id="cd07138">
    <property type="entry name" value="ALDH_CddD_SSP0762"/>
    <property type="match status" value="1"/>
</dbReference>
<dbReference type="FunFam" id="3.40.605.10:FF:000007">
    <property type="entry name" value="NAD/NADP-dependent betaine aldehyde dehydrogenase"/>
    <property type="match status" value="1"/>
</dbReference>
<evidence type="ECO:0000256" key="2">
    <source>
        <dbReference type="ARBA" id="ARBA00023002"/>
    </source>
</evidence>
<dbReference type="RefSeq" id="WP_092869095.1">
    <property type="nucleotide sequence ID" value="NZ_FPCH01000003.1"/>
</dbReference>
<dbReference type="InterPro" id="IPR016162">
    <property type="entry name" value="Ald_DH_N"/>
</dbReference>
<gene>
    <name evidence="5" type="ORF">SAMN04488557_2785</name>
</gene>
<evidence type="ECO:0000313" key="5">
    <source>
        <dbReference type="EMBL" id="SFV36803.1"/>
    </source>
</evidence>
<dbReference type="InterPro" id="IPR016161">
    <property type="entry name" value="Ald_DH/histidinol_DH"/>
</dbReference>
<dbReference type="Proteomes" id="UP000199423">
    <property type="component" value="Unassembled WGS sequence"/>
</dbReference>
<dbReference type="PANTHER" id="PTHR42804:SF1">
    <property type="entry name" value="ALDEHYDE DEHYDROGENASE-RELATED"/>
    <property type="match status" value="1"/>
</dbReference>
<dbReference type="InterPro" id="IPR016163">
    <property type="entry name" value="Ald_DH_C"/>
</dbReference>
<sequence length="483" mass="52202">MIIRREFYINGSWCSPSRPRDFEVINPSTEEPCAIISLGSQEDTNAAVAAAKAALPAWAATPPSERARIVSRILEQYEARLAEYASVIAMEMGAPIDFALSDQAPCLPWHTGNFLKAFDKIEWIRPLGPHARRVAVTLEPIGVVGLITPWNWPVNQIALKAIPAMLAGCCCVLKPSEEAPLNAMLFAEFCHDAGVPAGVFNLVNGDGEGVGTQLSTHPDVEMISFTGSTRAGKAITRAAADTLKRVALELGGKGANLVFADADEQAVARSVRRMMENCGQSCNAPSRMLVERSVYVQAIEKAVATAESIKVGPADEHGPHIGPLVNKRQWDQVQGYIQKGLEEGARLVCGGLGLPEGFNRGYFVKPTIFADVKPGMTIEREEIFGPVMAMIPFDTEDEAVRVANDTPYGLTNYVQTGDARRANRLALKLKAGMVEMNGKSRGAGSFFGGMKQSGRAREGGVWGIEEFLESKIVSDYDFSLEDA</sequence>
<evidence type="ECO:0000256" key="3">
    <source>
        <dbReference type="ARBA" id="ARBA00023097"/>
    </source>
</evidence>
<proteinExistence type="inferred from homology"/>
<dbReference type="SUPFAM" id="SSF53720">
    <property type="entry name" value="ALDH-like"/>
    <property type="match status" value="1"/>
</dbReference>
<protein>
    <submittedName>
        <fullName evidence="5">Aldehyde dehydrogenase (NAD+)</fullName>
    </submittedName>
</protein>
<comment type="similarity">
    <text evidence="1">Belongs to the aldehyde dehydrogenase family.</text>
</comment>
<dbReference type="Gene3D" id="3.40.605.10">
    <property type="entry name" value="Aldehyde Dehydrogenase, Chain A, domain 1"/>
    <property type="match status" value="1"/>
</dbReference>
<dbReference type="InterPro" id="IPR015590">
    <property type="entry name" value="Aldehyde_DH_dom"/>
</dbReference>
<dbReference type="GO" id="GO:0016620">
    <property type="term" value="F:oxidoreductase activity, acting on the aldehyde or oxo group of donors, NAD or NADP as acceptor"/>
    <property type="evidence" value="ECO:0007669"/>
    <property type="project" value="InterPro"/>
</dbReference>
<dbReference type="AlphaFoldDB" id="A0A1I7NQA7"/>
<evidence type="ECO:0000259" key="4">
    <source>
        <dbReference type="Pfam" id="PF00171"/>
    </source>
</evidence>
<evidence type="ECO:0000256" key="1">
    <source>
        <dbReference type="ARBA" id="ARBA00009986"/>
    </source>
</evidence>
<feature type="domain" description="Aldehyde dehydrogenase" evidence="4">
    <location>
        <begin position="13"/>
        <end position="473"/>
    </location>
</feature>
<keyword evidence="3" id="KW-0558">Oxidation</keyword>
<dbReference type="STRING" id="51670.SAMN04488557_2785"/>